<dbReference type="InterPro" id="IPR003738">
    <property type="entry name" value="SRAP"/>
</dbReference>
<keyword evidence="5" id="KW-0190">Covalent protein-DNA linkage</keyword>
<protein>
    <recommendedName>
        <fullName evidence="8">Abasic site processing protein</fullName>
        <ecNumber evidence="8">3.4.-.-</ecNumber>
    </recommendedName>
</protein>
<dbReference type="GO" id="GO:0008233">
    <property type="term" value="F:peptidase activity"/>
    <property type="evidence" value="ECO:0007669"/>
    <property type="project" value="UniProtKB-KW"/>
</dbReference>
<dbReference type="SUPFAM" id="SSF143081">
    <property type="entry name" value="BB1717-like"/>
    <property type="match status" value="1"/>
</dbReference>
<dbReference type="RefSeq" id="WP_155440628.1">
    <property type="nucleotide sequence ID" value="NZ_WNLA01000014.1"/>
</dbReference>
<keyword evidence="7" id="KW-0456">Lyase</keyword>
<reference evidence="9 10" key="1">
    <citation type="submission" date="2019-11" db="EMBL/GenBank/DDBJ databases">
        <title>Type strains purchased from KCTC, JCM and DSMZ.</title>
        <authorList>
            <person name="Lu H."/>
        </authorList>
    </citation>
    <scope>NUCLEOTIDE SEQUENCE [LARGE SCALE GENOMIC DNA]</scope>
    <source>
        <strain evidence="9 10">KCTC 42409</strain>
    </source>
</reference>
<evidence type="ECO:0000256" key="4">
    <source>
        <dbReference type="ARBA" id="ARBA00022801"/>
    </source>
</evidence>
<comment type="caution">
    <text evidence="9">The sequence shown here is derived from an EMBL/GenBank/DDBJ whole genome shotgun (WGS) entry which is preliminary data.</text>
</comment>
<evidence type="ECO:0000256" key="8">
    <source>
        <dbReference type="RuleBase" id="RU364100"/>
    </source>
</evidence>
<dbReference type="AlphaFoldDB" id="A0A6L6Q465"/>
<keyword evidence="6" id="KW-0238">DNA-binding</keyword>
<evidence type="ECO:0000256" key="2">
    <source>
        <dbReference type="ARBA" id="ARBA00022670"/>
    </source>
</evidence>
<dbReference type="Pfam" id="PF02586">
    <property type="entry name" value="SRAP"/>
    <property type="match status" value="1"/>
</dbReference>
<evidence type="ECO:0000313" key="9">
    <source>
        <dbReference type="EMBL" id="MTW04276.1"/>
    </source>
</evidence>
<dbReference type="Proteomes" id="UP000484015">
    <property type="component" value="Unassembled WGS sequence"/>
</dbReference>
<dbReference type="Gene3D" id="3.90.1680.10">
    <property type="entry name" value="SOS response associated peptidase-like"/>
    <property type="match status" value="1"/>
</dbReference>
<dbReference type="GO" id="GO:0016829">
    <property type="term" value="F:lyase activity"/>
    <property type="evidence" value="ECO:0007669"/>
    <property type="project" value="UniProtKB-KW"/>
</dbReference>
<evidence type="ECO:0000256" key="7">
    <source>
        <dbReference type="ARBA" id="ARBA00023239"/>
    </source>
</evidence>
<evidence type="ECO:0000256" key="1">
    <source>
        <dbReference type="ARBA" id="ARBA00008136"/>
    </source>
</evidence>
<gene>
    <name evidence="9" type="ORF">GM668_19545</name>
</gene>
<dbReference type="GO" id="GO:0003697">
    <property type="term" value="F:single-stranded DNA binding"/>
    <property type="evidence" value="ECO:0007669"/>
    <property type="project" value="InterPro"/>
</dbReference>
<sequence length="221" mass="25763">MCVNYVTVSRQLCLEFFRTPLEVHEDWRDELYQDYRGPIIVHDTHGRRRLVVASYGFIPQSQLEPGQRMTTMNARSETVADLRTYRGAWHNCRLCLVPMQAFFEPNYESGRAERWAISMADHAPFAVAGLYRTWIEPDGTRARSFTQLTINADDHALMRRFHKPGDEKRSLVVIRREDYDAWLSCKDPQQAWDFLKAYPAEWMTAEAAPRETVASPQGELF</sequence>
<organism evidence="9 10">
    <name type="scientific">Pseudoduganella ginsengisoli</name>
    <dbReference type="NCBI Taxonomy" id="1462440"/>
    <lineage>
        <taxon>Bacteria</taxon>
        <taxon>Pseudomonadati</taxon>
        <taxon>Pseudomonadota</taxon>
        <taxon>Betaproteobacteria</taxon>
        <taxon>Burkholderiales</taxon>
        <taxon>Oxalobacteraceae</taxon>
        <taxon>Telluria group</taxon>
        <taxon>Pseudoduganella</taxon>
    </lineage>
</organism>
<dbReference type="GO" id="GO:0006508">
    <property type="term" value="P:proteolysis"/>
    <property type="evidence" value="ECO:0007669"/>
    <property type="project" value="UniProtKB-KW"/>
</dbReference>
<dbReference type="PANTHER" id="PTHR13604">
    <property type="entry name" value="DC12-RELATED"/>
    <property type="match status" value="1"/>
</dbReference>
<evidence type="ECO:0000313" key="10">
    <source>
        <dbReference type="Proteomes" id="UP000484015"/>
    </source>
</evidence>
<dbReference type="EMBL" id="WNLA01000014">
    <property type="protein sequence ID" value="MTW04276.1"/>
    <property type="molecule type" value="Genomic_DNA"/>
</dbReference>
<dbReference type="PANTHER" id="PTHR13604:SF0">
    <property type="entry name" value="ABASIC SITE PROCESSING PROTEIN HMCES"/>
    <property type="match status" value="1"/>
</dbReference>
<dbReference type="InterPro" id="IPR036590">
    <property type="entry name" value="SRAP-like"/>
</dbReference>
<name>A0A6L6Q465_9BURK</name>
<evidence type="ECO:0000256" key="5">
    <source>
        <dbReference type="ARBA" id="ARBA00023124"/>
    </source>
</evidence>
<keyword evidence="2 8" id="KW-0645">Protease</keyword>
<keyword evidence="4 8" id="KW-0378">Hydrolase</keyword>
<dbReference type="EC" id="3.4.-.-" evidence="8"/>
<comment type="similarity">
    <text evidence="1 8">Belongs to the SOS response-associated peptidase family.</text>
</comment>
<dbReference type="GO" id="GO:0106300">
    <property type="term" value="P:protein-DNA covalent cross-linking repair"/>
    <property type="evidence" value="ECO:0007669"/>
    <property type="project" value="InterPro"/>
</dbReference>
<keyword evidence="10" id="KW-1185">Reference proteome</keyword>
<evidence type="ECO:0000256" key="6">
    <source>
        <dbReference type="ARBA" id="ARBA00023125"/>
    </source>
</evidence>
<accession>A0A6L6Q465</accession>
<proteinExistence type="inferred from homology"/>
<keyword evidence="3" id="KW-0227">DNA damage</keyword>
<dbReference type="OrthoDB" id="6192129at2"/>
<evidence type="ECO:0000256" key="3">
    <source>
        <dbReference type="ARBA" id="ARBA00022763"/>
    </source>
</evidence>